<feature type="transmembrane region" description="Helical" evidence="12">
    <location>
        <begin position="335"/>
        <end position="360"/>
    </location>
</feature>
<evidence type="ECO:0000256" key="2">
    <source>
        <dbReference type="ARBA" id="ARBA00008586"/>
    </source>
</evidence>
<evidence type="ECO:0000256" key="4">
    <source>
        <dbReference type="ARBA" id="ARBA00022692"/>
    </source>
</evidence>
<evidence type="ECO:0000256" key="6">
    <source>
        <dbReference type="ARBA" id="ARBA00022989"/>
    </source>
</evidence>
<dbReference type="InterPro" id="IPR050382">
    <property type="entry name" value="MFS_Na/Anion_cotransporter"/>
</dbReference>
<proteinExistence type="inferred from homology"/>
<comment type="similarity">
    <text evidence="2">Belongs to the major facilitator superfamily. Sodium/anion cotransporter family.</text>
</comment>
<dbReference type="GO" id="GO:0006820">
    <property type="term" value="P:monoatomic anion transport"/>
    <property type="evidence" value="ECO:0007669"/>
    <property type="project" value="TreeGrafter"/>
</dbReference>
<feature type="transmembrane region" description="Helical" evidence="12">
    <location>
        <begin position="141"/>
        <end position="161"/>
    </location>
</feature>
<dbReference type="SUPFAM" id="SSF103473">
    <property type="entry name" value="MFS general substrate transporter"/>
    <property type="match status" value="1"/>
</dbReference>
<keyword evidence="8 12" id="KW-0472">Membrane</keyword>
<sequence>MLQNIRTTYYRTFDRYDEFENVRRDFKTTVLPIFPKTNSQTSEMIEKLASQLGKPADKRWFGVRHIQVFLAFYLMFIAYGLRVNLSVGIVAMTDPKASPNPEIPTFPEWKDTSVILSSFFWGYLPPQAFAGQLAKKYGPKWFLVSAMLICCLFTYLLPVLASKYGSAGVMFCRIMQGVGQGFVYPMIHDLLSKWVPPSERSRMGTYVYAGGSLGTVVSMLLTGILSGSWWGWPSLFYTYGTITLIWILLMAYFGSNDPSEHKFIKEEEKLYIEKGSARTIGEKCPTPWKDIFTSWPVWSLIVVHCGQNWGFWTLMTEIPSYISGVMEYEIESNSYLSGLPYFTLWVLSFIFSAIADFLINHKITSIGATRKILNSIGLFVPAASLIALGFMTKEKKEAAIALLTIAVGTNAAIYSGFNINHIDIAPNHSGILMAISNGASNVCALIAPLFVQVVVTDQKDATQWRIVFMFTASLYVVTNCVFLIFGTGELQDWNEPKHKRKANDIFRTAQITAPPQPTIKTC</sequence>
<protein>
    <recommendedName>
        <fullName evidence="11">Putative inorganic phosphate cotransporter</fullName>
    </recommendedName>
</protein>
<dbReference type="GO" id="GO:0016020">
    <property type="term" value="C:membrane"/>
    <property type="evidence" value="ECO:0007669"/>
    <property type="project" value="UniProtKB-SubCell"/>
</dbReference>
<dbReference type="PANTHER" id="PTHR11662">
    <property type="entry name" value="SOLUTE CARRIER FAMILY 17"/>
    <property type="match status" value="1"/>
</dbReference>
<dbReference type="PROSITE" id="PS50850">
    <property type="entry name" value="MFS"/>
    <property type="match status" value="1"/>
</dbReference>
<keyword evidence="4 12" id="KW-0812">Transmembrane</keyword>
<feature type="domain" description="Major facilitator superfamily (MFS) profile" evidence="13">
    <location>
        <begin position="68"/>
        <end position="490"/>
    </location>
</feature>
<dbReference type="Gene3D" id="1.20.1250.20">
    <property type="entry name" value="MFS general substrate transporter like domains"/>
    <property type="match status" value="2"/>
</dbReference>
<dbReference type="PANTHER" id="PTHR11662:SF280">
    <property type="entry name" value="FI21844P1-RELATED"/>
    <property type="match status" value="1"/>
</dbReference>
<comment type="subcellular location">
    <subcellularLocation>
        <location evidence="1">Membrane</location>
        <topology evidence="1">Multi-pass membrane protein</topology>
    </subcellularLocation>
</comment>
<evidence type="ECO:0000256" key="7">
    <source>
        <dbReference type="ARBA" id="ARBA00023053"/>
    </source>
</evidence>
<comment type="function">
    <text evidence="10">May be an inorganic phosphate cotransporter.</text>
</comment>
<keyword evidence="3" id="KW-0813">Transport</keyword>
<organism evidence="14 15">
    <name type="scientific">Henosepilachna vigintioctopunctata</name>
    <dbReference type="NCBI Taxonomy" id="420089"/>
    <lineage>
        <taxon>Eukaryota</taxon>
        <taxon>Metazoa</taxon>
        <taxon>Ecdysozoa</taxon>
        <taxon>Arthropoda</taxon>
        <taxon>Hexapoda</taxon>
        <taxon>Insecta</taxon>
        <taxon>Pterygota</taxon>
        <taxon>Neoptera</taxon>
        <taxon>Endopterygota</taxon>
        <taxon>Coleoptera</taxon>
        <taxon>Polyphaga</taxon>
        <taxon>Cucujiformia</taxon>
        <taxon>Coccinelloidea</taxon>
        <taxon>Coccinellidae</taxon>
        <taxon>Epilachninae</taxon>
        <taxon>Epilachnini</taxon>
        <taxon>Henosepilachna</taxon>
    </lineage>
</organism>
<feature type="transmembrane region" description="Helical" evidence="12">
    <location>
        <begin position="68"/>
        <end position="92"/>
    </location>
</feature>
<dbReference type="Pfam" id="PF07690">
    <property type="entry name" value="MFS_1"/>
    <property type="match status" value="1"/>
</dbReference>
<evidence type="ECO:0000256" key="9">
    <source>
        <dbReference type="ARBA" id="ARBA00023201"/>
    </source>
</evidence>
<dbReference type="InterPro" id="IPR020846">
    <property type="entry name" value="MFS_dom"/>
</dbReference>
<name>A0AAW1V5G2_9CUCU</name>
<evidence type="ECO:0000259" key="13">
    <source>
        <dbReference type="PROSITE" id="PS50850"/>
    </source>
</evidence>
<keyword evidence="6 12" id="KW-1133">Transmembrane helix</keyword>
<keyword evidence="5" id="KW-0769">Symport</keyword>
<dbReference type="EMBL" id="JARQZJ010000121">
    <property type="protein sequence ID" value="KAK9887962.1"/>
    <property type="molecule type" value="Genomic_DNA"/>
</dbReference>
<feature type="transmembrane region" description="Helical" evidence="12">
    <location>
        <begin position="466"/>
        <end position="490"/>
    </location>
</feature>
<keyword evidence="15" id="KW-1185">Reference proteome</keyword>
<evidence type="ECO:0000256" key="5">
    <source>
        <dbReference type="ARBA" id="ARBA00022847"/>
    </source>
</evidence>
<comment type="caution">
    <text evidence="14">The sequence shown here is derived from an EMBL/GenBank/DDBJ whole genome shotgun (WGS) entry which is preliminary data.</text>
</comment>
<evidence type="ECO:0000313" key="15">
    <source>
        <dbReference type="Proteomes" id="UP001431783"/>
    </source>
</evidence>
<evidence type="ECO:0000256" key="3">
    <source>
        <dbReference type="ARBA" id="ARBA00022448"/>
    </source>
</evidence>
<dbReference type="GO" id="GO:0015293">
    <property type="term" value="F:symporter activity"/>
    <property type="evidence" value="ECO:0007669"/>
    <property type="project" value="UniProtKB-KW"/>
</dbReference>
<dbReference type="InterPro" id="IPR011701">
    <property type="entry name" value="MFS"/>
</dbReference>
<feature type="transmembrane region" description="Helical" evidence="12">
    <location>
        <begin position="398"/>
        <end position="419"/>
    </location>
</feature>
<dbReference type="GO" id="GO:0006814">
    <property type="term" value="P:sodium ion transport"/>
    <property type="evidence" value="ECO:0007669"/>
    <property type="project" value="UniProtKB-KW"/>
</dbReference>
<feature type="transmembrane region" description="Helical" evidence="12">
    <location>
        <begin position="236"/>
        <end position="255"/>
    </location>
</feature>
<evidence type="ECO:0000313" key="14">
    <source>
        <dbReference type="EMBL" id="KAK9887962.1"/>
    </source>
</evidence>
<feature type="transmembrane region" description="Helical" evidence="12">
    <location>
        <begin position="207"/>
        <end position="230"/>
    </location>
</feature>
<dbReference type="FunFam" id="1.20.1250.20:FF:000003">
    <property type="entry name" value="Solute carrier family 17 member 3"/>
    <property type="match status" value="1"/>
</dbReference>
<dbReference type="AlphaFoldDB" id="A0AAW1V5G2"/>
<feature type="transmembrane region" description="Helical" evidence="12">
    <location>
        <begin position="372"/>
        <end position="392"/>
    </location>
</feature>
<dbReference type="CDD" id="cd17318">
    <property type="entry name" value="MFS_SLC17"/>
    <property type="match status" value="1"/>
</dbReference>
<keyword evidence="9" id="KW-0739">Sodium transport</keyword>
<gene>
    <name evidence="14" type="ORF">WA026_000255</name>
</gene>
<evidence type="ECO:0000256" key="8">
    <source>
        <dbReference type="ARBA" id="ARBA00023136"/>
    </source>
</evidence>
<evidence type="ECO:0000256" key="10">
    <source>
        <dbReference type="ARBA" id="ARBA00054632"/>
    </source>
</evidence>
<evidence type="ECO:0000256" key="12">
    <source>
        <dbReference type="SAM" id="Phobius"/>
    </source>
</evidence>
<keyword evidence="7" id="KW-0915">Sodium</keyword>
<feature type="transmembrane region" description="Helical" evidence="12">
    <location>
        <begin position="431"/>
        <end position="454"/>
    </location>
</feature>
<keyword evidence="9" id="KW-0406">Ion transport</keyword>
<dbReference type="InterPro" id="IPR036259">
    <property type="entry name" value="MFS_trans_sf"/>
</dbReference>
<evidence type="ECO:0000256" key="11">
    <source>
        <dbReference type="ARBA" id="ARBA00068450"/>
    </source>
</evidence>
<accession>A0AAW1V5G2</accession>
<evidence type="ECO:0000256" key="1">
    <source>
        <dbReference type="ARBA" id="ARBA00004141"/>
    </source>
</evidence>
<reference evidence="14 15" key="1">
    <citation type="submission" date="2023-03" db="EMBL/GenBank/DDBJ databases">
        <title>Genome insight into feeding habits of ladybird beetles.</title>
        <authorList>
            <person name="Li H.-S."/>
            <person name="Huang Y.-H."/>
            <person name="Pang H."/>
        </authorList>
    </citation>
    <scope>NUCLEOTIDE SEQUENCE [LARGE SCALE GENOMIC DNA]</scope>
    <source>
        <strain evidence="14">SYSU_2023b</strain>
        <tissue evidence="14">Whole body</tissue>
    </source>
</reference>
<dbReference type="FunFam" id="1.20.1250.20:FF:000144">
    <property type="entry name" value="Picot, isoform B"/>
    <property type="match status" value="1"/>
</dbReference>
<dbReference type="Proteomes" id="UP001431783">
    <property type="component" value="Unassembled WGS sequence"/>
</dbReference>